<feature type="region of interest" description="Disordered" evidence="1">
    <location>
        <begin position="221"/>
        <end position="245"/>
    </location>
</feature>
<feature type="compositionally biased region" description="Polar residues" evidence="1">
    <location>
        <begin position="298"/>
        <end position="327"/>
    </location>
</feature>
<feature type="compositionally biased region" description="Polar residues" evidence="1">
    <location>
        <begin position="157"/>
        <end position="169"/>
    </location>
</feature>
<dbReference type="PANTHER" id="PTHR34706:SF1">
    <property type="entry name" value="VWFA DOMAIN-CONTAINING PROTEIN"/>
    <property type="match status" value="1"/>
</dbReference>
<dbReference type="PANTHER" id="PTHR34706">
    <property type="entry name" value="SLR1338 PROTEIN"/>
    <property type="match status" value="1"/>
</dbReference>
<dbReference type="PROSITE" id="PS50011">
    <property type="entry name" value="PROTEIN_KINASE_DOM"/>
    <property type="match status" value="1"/>
</dbReference>
<dbReference type="Gene3D" id="1.10.510.10">
    <property type="entry name" value="Transferase(Phosphotransferase) domain 1"/>
    <property type="match status" value="1"/>
</dbReference>
<dbReference type="Proteomes" id="UP000044602">
    <property type="component" value="Unassembled WGS sequence"/>
</dbReference>
<reference evidence="6 7" key="1">
    <citation type="submission" date="2015-05" db="EMBL/GenBank/DDBJ databases">
        <authorList>
            <person name="Fogelqvist Johan"/>
        </authorList>
    </citation>
    <scope>NUCLEOTIDE SEQUENCE [LARGE SCALE GENOMIC DNA]</scope>
    <source>
        <strain evidence="4">VL1</strain>
        <strain evidence="5">VL2</strain>
    </source>
</reference>
<dbReference type="SUPFAM" id="SSF53300">
    <property type="entry name" value="vWA-like"/>
    <property type="match status" value="1"/>
</dbReference>
<dbReference type="AlphaFoldDB" id="A0A0G4MYZ1"/>
<name>A0A0G4MYZ1_VERLO</name>
<feature type="region of interest" description="Disordered" evidence="1">
    <location>
        <begin position="154"/>
        <end position="194"/>
    </location>
</feature>
<evidence type="ECO:0000313" key="5">
    <source>
        <dbReference type="EMBL" id="CRK47550.1"/>
    </source>
</evidence>
<evidence type="ECO:0000313" key="4">
    <source>
        <dbReference type="EMBL" id="CRK39402.1"/>
    </source>
</evidence>
<feature type="domain" description="Protein kinase" evidence="2">
    <location>
        <begin position="1"/>
        <end position="147"/>
    </location>
</feature>
<evidence type="ECO:0000256" key="1">
    <source>
        <dbReference type="SAM" id="MobiDB-lite"/>
    </source>
</evidence>
<dbReference type="SUPFAM" id="SSF56112">
    <property type="entry name" value="Protein kinase-like (PK-like)"/>
    <property type="match status" value="1"/>
</dbReference>
<evidence type="ECO:0000313" key="7">
    <source>
        <dbReference type="Proteomes" id="UP000045706"/>
    </source>
</evidence>
<evidence type="ECO:0000259" key="3">
    <source>
        <dbReference type="PROSITE" id="PS50234"/>
    </source>
</evidence>
<dbReference type="InterPro" id="IPR011009">
    <property type="entry name" value="Kinase-like_dom_sf"/>
</dbReference>
<dbReference type="GO" id="GO:0004672">
    <property type="term" value="F:protein kinase activity"/>
    <property type="evidence" value="ECO:0007669"/>
    <property type="project" value="InterPro"/>
</dbReference>
<dbReference type="PROSITE" id="PS50234">
    <property type="entry name" value="VWFA"/>
    <property type="match status" value="1"/>
</dbReference>
<dbReference type="InterPro" id="IPR000719">
    <property type="entry name" value="Prot_kinase_dom"/>
</dbReference>
<dbReference type="InterPro" id="IPR036465">
    <property type="entry name" value="vWFA_dom_sf"/>
</dbReference>
<feature type="region of interest" description="Disordered" evidence="1">
    <location>
        <begin position="1"/>
        <end position="20"/>
    </location>
</feature>
<dbReference type="STRING" id="100787.A0A0G4MYZ1"/>
<organism evidence="4 6">
    <name type="scientific">Verticillium longisporum</name>
    <name type="common">Verticillium dahliae var. longisporum</name>
    <dbReference type="NCBI Taxonomy" id="100787"/>
    <lineage>
        <taxon>Eukaryota</taxon>
        <taxon>Fungi</taxon>
        <taxon>Dikarya</taxon>
        <taxon>Ascomycota</taxon>
        <taxon>Pezizomycotina</taxon>
        <taxon>Sordariomycetes</taxon>
        <taxon>Hypocreomycetidae</taxon>
        <taxon>Glomerellales</taxon>
        <taxon>Plectosphaerellaceae</taxon>
        <taxon>Verticillium</taxon>
    </lineage>
</organism>
<sequence length="643" mass="71869">MVSNHQGSNDGPDNGGSTTYSPPEMFLSEVVVSRVHSSMDIWAICCIFIEAAVWVIGGNPEQVKFANQRRKENSSRHRNVGHGDYFHDGNSPLPCVVDTLRLAQGECRHDDYVTPLIVECLLEVLQEKKPESRPEANQLLSCILRVIRDAQAPLQASIPTPTENPSRISNPEPRVDPNPPRPPPIPFVPGQGSQKIDERQNLAEIPSAQQSGQETLLDRSERFKTPHAATTPVPTLRPRHKATDRTSGLNIHITQPAEEASPSDLNAPQQEAERLAPYMDQTMSRTKASTAAMPFSKQKAQSMDTLSPPTSRANGSQGIPNYDTQRAASRGLHRPPNSQSRTSFQAESVIGTAITNTGIEFAGPLNSSREVPAVAKDGMVLRLGDILDYRRKIMGGRQAEKPWRSEKFHFLRDRDHIFLVDNSESMQKYQEEVMKLVEGLAYFLEEADPDGVEMMLVCNTKTTLTKYKSTNLLVARTEDDFAKEQRKECPMEKRLGFVLDEVGNRLPRRKTTTHDIAPIPRAIASFLRKKKRPASIYVLTDGSWSPETRTKACGVDNPIVRIMKTMEERTSERTDVSIQFVRYGNDAAGIQRLNYLDREIAGSSLYNITDHKSAEVPNLWDVLVGSLDQENDRKDEDIVELEG</sequence>
<protein>
    <recommendedName>
        <fullName evidence="8">VWFA domain-containing protein</fullName>
    </recommendedName>
</protein>
<gene>
    <name evidence="4" type="ORF">BN1708_001619</name>
    <name evidence="5" type="ORF">BN1723_007607</name>
</gene>
<evidence type="ECO:0000259" key="2">
    <source>
        <dbReference type="PROSITE" id="PS50011"/>
    </source>
</evidence>
<evidence type="ECO:0000313" key="6">
    <source>
        <dbReference type="Proteomes" id="UP000044602"/>
    </source>
</evidence>
<dbReference type="InterPro" id="IPR002035">
    <property type="entry name" value="VWF_A"/>
</dbReference>
<dbReference type="Proteomes" id="UP000045706">
    <property type="component" value="Unassembled WGS sequence"/>
</dbReference>
<feature type="compositionally biased region" description="Pro residues" evidence="1">
    <location>
        <begin position="176"/>
        <end position="187"/>
    </location>
</feature>
<feature type="domain" description="VWFA" evidence="3">
    <location>
        <begin position="415"/>
        <end position="623"/>
    </location>
</feature>
<dbReference type="EMBL" id="CVQI01036717">
    <property type="protein sequence ID" value="CRK47550.1"/>
    <property type="molecule type" value="Genomic_DNA"/>
</dbReference>
<evidence type="ECO:0008006" key="8">
    <source>
        <dbReference type="Google" id="ProtNLM"/>
    </source>
</evidence>
<feature type="region of interest" description="Disordered" evidence="1">
    <location>
        <begin position="290"/>
        <end position="344"/>
    </location>
</feature>
<dbReference type="EMBL" id="CVQH01025860">
    <property type="protein sequence ID" value="CRK39402.1"/>
    <property type="molecule type" value="Genomic_DNA"/>
</dbReference>
<proteinExistence type="predicted"/>
<keyword evidence="6" id="KW-1185">Reference proteome</keyword>
<accession>A0A0G4MYZ1</accession>
<dbReference type="GO" id="GO:0005524">
    <property type="term" value="F:ATP binding"/>
    <property type="evidence" value="ECO:0007669"/>
    <property type="project" value="InterPro"/>
</dbReference>